<comment type="catalytic activity">
    <reaction evidence="9">
        <text>L-glutamine + H2O = L-glutamate + NH4(+)</text>
        <dbReference type="Rhea" id="RHEA:15889"/>
        <dbReference type="ChEBI" id="CHEBI:15377"/>
        <dbReference type="ChEBI" id="CHEBI:28938"/>
        <dbReference type="ChEBI" id="CHEBI:29985"/>
        <dbReference type="ChEBI" id="CHEBI:58359"/>
        <dbReference type="EC" id="3.5.1.2"/>
    </reaction>
</comment>
<dbReference type="PANTHER" id="PTHR42701">
    <property type="entry name" value="IMIDAZOLE GLYCEROL PHOSPHATE SYNTHASE SUBUNIT HISH"/>
    <property type="match status" value="1"/>
</dbReference>
<dbReference type="SUPFAM" id="SSF52317">
    <property type="entry name" value="Class I glutamine amidotransferase-like"/>
    <property type="match status" value="1"/>
</dbReference>
<feature type="domain" description="Glutamine amidotransferase" evidence="10">
    <location>
        <begin position="6"/>
        <end position="204"/>
    </location>
</feature>
<dbReference type="Gene3D" id="3.40.50.880">
    <property type="match status" value="1"/>
</dbReference>
<evidence type="ECO:0000256" key="9">
    <source>
        <dbReference type="ARBA" id="ARBA00049534"/>
    </source>
</evidence>
<keyword evidence="3" id="KW-0028">Amino-acid biosynthesis</keyword>
<dbReference type="PIRSF" id="PIRSF000495">
    <property type="entry name" value="Amidotransf_hisH"/>
    <property type="match status" value="1"/>
</dbReference>
<dbReference type="NCBIfam" id="TIGR01855">
    <property type="entry name" value="IMP_synth_hisH"/>
    <property type="match status" value="1"/>
</dbReference>
<evidence type="ECO:0000313" key="11">
    <source>
        <dbReference type="EMBL" id="SVC21186.1"/>
    </source>
</evidence>
<evidence type="ECO:0000256" key="3">
    <source>
        <dbReference type="ARBA" id="ARBA00022605"/>
    </source>
</evidence>
<dbReference type="CDD" id="cd01748">
    <property type="entry name" value="GATase1_IGP_Synthase"/>
    <property type="match status" value="1"/>
</dbReference>
<dbReference type="GO" id="GO:0004359">
    <property type="term" value="F:glutaminase activity"/>
    <property type="evidence" value="ECO:0007669"/>
    <property type="project" value="UniProtKB-EC"/>
</dbReference>
<evidence type="ECO:0000256" key="8">
    <source>
        <dbReference type="ARBA" id="ARBA00047838"/>
    </source>
</evidence>
<sequence length="206" mass="22582">VPHVNLIDYGVGNLWSVVSAIEYLGAQVDLISDPEKIARSSVLILPGLGSFRKGMADLINSGIDQAILHAVKDNNAKILGICMGMQLLGSYGTEDGGAVGLGLISNRVERFDKEKLNGNKIPHVGFNVVNFSDRKGLFEDFPKSSDFYFTHSYRMFVDGISGRYATCVYGEEFLAAFQVNNICGAQFHPEKSQTNGLLLLRNFLQD</sequence>
<evidence type="ECO:0000259" key="10">
    <source>
        <dbReference type="Pfam" id="PF00117"/>
    </source>
</evidence>
<dbReference type="GO" id="GO:0000105">
    <property type="term" value="P:L-histidine biosynthetic process"/>
    <property type="evidence" value="ECO:0007669"/>
    <property type="project" value="UniProtKB-UniPathway"/>
</dbReference>
<reference evidence="11" key="1">
    <citation type="submission" date="2018-05" db="EMBL/GenBank/DDBJ databases">
        <authorList>
            <person name="Lanie J.A."/>
            <person name="Ng W.-L."/>
            <person name="Kazmierczak K.M."/>
            <person name="Andrzejewski T.M."/>
            <person name="Davidsen T.M."/>
            <person name="Wayne K.J."/>
            <person name="Tettelin H."/>
            <person name="Glass J.I."/>
            <person name="Rusch D."/>
            <person name="Podicherti R."/>
            <person name="Tsui H.-C.T."/>
            <person name="Winkler M.E."/>
        </authorList>
    </citation>
    <scope>NUCLEOTIDE SEQUENCE</scope>
</reference>
<dbReference type="PROSITE" id="PS51273">
    <property type="entry name" value="GATASE_TYPE_1"/>
    <property type="match status" value="1"/>
</dbReference>
<dbReference type="Pfam" id="PF00117">
    <property type="entry name" value="GATase"/>
    <property type="match status" value="1"/>
</dbReference>
<keyword evidence="5" id="KW-0315">Glutamine amidotransferase</keyword>
<name>A0A382KB17_9ZZZZ</name>
<dbReference type="GO" id="GO:0000107">
    <property type="term" value="F:imidazoleglycerol-phosphate synthase activity"/>
    <property type="evidence" value="ECO:0007669"/>
    <property type="project" value="TreeGrafter"/>
</dbReference>
<dbReference type="GO" id="GO:0016829">
    <property type="term" value="F:lyase activity"/>
    <property type="evidence" value="ECO:0007669"/>
    <property type="project" value="UniProtKB-KW"/>
</dbReference>
<accession>A0A382KB17</accession>
<evidence type="ECO:0000256" key="7">
    <source>
        <dbReference type="ARBA" id="ARBA00023239"/>
    </source>
</evidence>
<dbReference type="UniPathway" id="UPA00031">
    <property type="reaction ID" value="UER00010"/>
</dbReference>
<keyword evidence="4" id="KW-0378">Hydrolase</keyword>
<proteinExistence type="inferred from homology"/>
<dbReference type="AlphaFoldDB" id="A0A382KB17"/>
<evidence type="ECO:0000256" key="5">
    <source>
        <dbReference type="ARBA" id="ARBA00022962"/>
    </source>
</evidence>
<feature type="non-terminal residue" evidence="11">
    <location>
        <position position="1"/>
    </location>
</feature>
<dbReference type="InterPro" id="IPR010139">
    <property type="entry name" value="Imidazole-glycPsynth_HisH"/>
</dbReference>
<comment type="pathway">
    <text evidence="1">Amino-acid biosynthesis; L-histidine biosynthesis; L-histidine from 5-phospho-alpha-D-ribose 1-diphosphate: step 5/9.</text>
</comment>
<protein>
    <recommendedName>
        <fullName evidence="10">Glutamine amidotransferase domain-containing protein</fullName>
    </recommendedName>
</protein>
<dbReference type="InterPro" id="IPR029062">
    <property type="entry name" value="Class_I_gatase-like"/>
</dbReference>
<dbReference type="InterPro" id="IPR017926">
    <property type="entry name" value="GATASE"/>
</dbReference>
<dbReference type="EMBL" id="UINC01079311">
    <property type="protein sequence ID" value="SVC21186.1"/>
    <property type="molecule type" value="Genomic_DNA"/>
</dbReference>
<comment type="catalytic activity">
    <reaction evidence="8">
        <text>5-[(5-phospho-1-deoxy-D-ribulos-1-ylimino)methylamino]-1-(5-phospho-beta-D-ribosyl)imidazole-4-carboxamide + L-glutamine = D-erythro-1-(imidazol-4-yl)glycerol 3-phosphate + 5-amino-1-(5-phospho-beta-D-ribosyl)imidazole-4-carboxamide + L-glutamate + H(+)</text>
        <dbReference type="Rhea" id="RHEA:24793"/>
        <dbReference type="ChEBI" id="CHEBI:15378"/>
        <dbReference type="ChEBI" id="CHEBI:29985"/>
        <dbReference type="ChEBI" id="CHEBI:58278"/>
        <dbReference type="ChEBI" id="CHEBI:58359"/>
        <dbReference type="ChEBI" id="CHEBI:58475"/>
        <dbReference type="ChEBI" id="CHEBI:58525"/>
        <dbReference type="EC" id="4.3.2.10"/>
    </reaction>
</comment>
<keyword evidence="6" id="KW-0368">Histidine biosynthesis</keyword>
<comment type="subunit">
    <text evidence="2">Heterodimer of HisH and HisF.</text>
</comment>
<organism evidence="11">
    <name type="scientific">marine metagenome</name>
    <dbReference type="NCBI Taxonomy" id="408172"/>
    <lineage>
        <taxon>unclassified sequences</taxon>
        <taxon>metagenomes</taxon>
        <taxon>ecological metagenomes</taxon>
    </lineage>
</organism>
<dbReference type="PANTHER" id="PTHR42701:SF1">
    <property type="entry name" value="IMIDAZOLE GLYCEROL PHOSPHATE SYNTHASE SUBUNIT HISH"/>
    <property type="match status" value="1"/>
</dbReference>
<keyword evidence="7" id="KW-0456">Lyase</keyword>
<evidence type="ECO:0000256" key="1">
    <source>
        <dbReference type="ARBA" id="ARBA00005091"/>
    </source>
</evidence>
<evidence type="ECO:0000256" key="6">
    <source>
        <dbReference type="ARBA" id="ARBA00023102"/>
    </source>
</evidence>
<dbReference type="HAMAP" id="MF_00278">
    <property type="entry name" value="HisH"/>
    <property type="match status" value="1"/>
</dbReference>
<evidence type="ECO:0000256" key="4">
    <source>
        <dbReference type="ARBA" id="ARBA00022801"/>
    </source>
</evidence>
<evidence type="ECO:0000256" key="2">
    <source>
        <dbReference type="ARBA" id="ARBA00011152"/>
    </source>
</evidence>
<gene>
    <name evidence="11" type="ORF">METZ01_LOCUS274040</name>
</gene>